<feature type="region of interest" description="Disordered" evidence="1">
    <location>
        <begin position="1"/>
        <end position="189"/>
    </location>
</feature>
<feature type="compositionally biased region" description="Polar residues" evidence="1">
    <location>
        <begin position="150"/>
        <end position="160"/>
    </location>
</feature>
<feature type="non-terminal residue" evidence="2">
    <location>
        <position position="1"/>
    </location>
</feature>
<feature type="compositionally biased region" description="Acidic residues" evidence="1">
    <location>
        <begin position="97"/>
        <end position="116"/>
    </location>
</feature>
<evidence type="ECO:0000313" key="2">
    <source>
        <dbReference type="EMBL" id="MED6212397.1"/>
    </source>
</evidence>
<feature type="compositionally biased region" description="Polar residues" evidence="1">
    <location>
        <begin position="1"/>
        <end position="36"/>
    </location>
</feature>
<proteinExistence type="predicted"/>
<dbReference type="Proteomes" id="UP001341840">
    <property type="component" value="Unassembled WGS sequence"/>
</dbReference>
<feature type="compositionally biased region" description="Low complexity" evidence="1">
    <location>
        <begin position="37"/>
        <end position="48"/>
    </location>
</feature>
<accession>A0ABU6YPQ3</accession>
<dbReference type="EMBL" id="JASCZI010242946">
    <property type="protein sequence ID" value="MED6212397.1"/>
    <property type="molecule type" value="Genomic_DNA"/>
</dbReference>
<sequence>HNSSDNGKSSTRGSHPSNRSSPTPHYSPRRSSSTHQVVSPSPAIISSSLRRRVAGKELRPPKSWKLIPPSEGWMYEGDEEEKEIGGMEPSIEKEEASEKEEEEEDSEEEEDPEEESPATPLLMDVDADEDYLQYLEELQHYPGYSPIHSGHTSVQNSSGDSLDRHSNRHGTPSYDLFGVWPPPSSGPSL</sequence>
<reference evidence="2 3" key="1">
    <citation type="journal article" date="2023" name="Plants (Basel)">
        <title>Bridging the Gap: Combining Genomics and Transcriptomics Approaches to Understand Stylosanthes scabra, an Orphan Legume from the Brazilian Caatinga.</title>
        <authorList>
            <person name="Ferreira-Neto J.R.C."/>
            <person name="da Silva M.D."/>
            <person name="Binneck E."/>
            <person name="de Melo N.F."/>
            <person name="da Silva R.H."/>
            <person name="de Melo A.L.T.M."/>
            <person name="Pandolfi V."/>
            <person name="Bustamante F.O."/>
            <person name="Brasileiro-Vidal A.C."/>
            <person name="Benko-Iseppon A.M."/>
        </authorList>
    </citation>
    <scope>NUCLEOTIDE SEQUENCE [LARGE SCALE GENOMIC DNA]</scope>
    <source>
        <tissue evidence="2">Leaves</tissue>
    </source>
</reference>
<evidence type="ECO:0000256" key="1">
    <source>
        <dbReference type="SAM" id="MobiDB-lite"/>
    </source>
</evidence>
<evidence type="ECO:0000313" key="3">
    <source>
        <dbReference type="Proteomes" id="UP001341840"/>
    </source>
</evidence>
<gene>
    <name evidence="2" type="ORF">PIB30_082882</name>
</gene>
<feature type="compositionally biased region" description="Pro residues" evidence="1">
    <location>
        <begin position="180"/>
        <end position="189"/>
    </location>
</feature>
<keyword evidence="3" id="KW-1185">Reference proteome</keyword>
<name>A0ABU6YPQ3_9FABA</name>
<organism evidence="2 3">
    <name type="scientific">Stylosanthes scabra</name>
    <dbReference type="NCBI Taxonomy" id="79078"/>
    <lineage>
        <taxon>Eukaryota</taxon>
        <taxon>Viridiplantae</taxon>
        <taxon>Streptophyta</taxon>
        <taxon>Embryophyta</taxon>
        <taxon>Tracheophyta</taxon>
        <taxon>Spermatophyta</taxon>
        <taxon>Magnoliopsida</taxon>
        <taxon>eudicotyledons</taxon>
        <taxon>Gunneridae</taxon>
        <taxon>Pentapetalae</taxon>
        <taxon>rosids</taxon>
        <taxon>fabids</taxon>
        <taxon>Fabales</taxon>
        <taxon>Fabaceae</taxon>
        <taxon>Papilionoideae</taxon>
        <taxon>50 kb inversion clade</taxon>
        <taxon>dalbergioids sensu lato</taxon>
        <taxon>Dalbergieae</taxon>
        <taxon>Pterocarpus clade</taxon>
        <taxon>Stylosanthes</taxon>
    </lineage>
</organism>
<comment type="caution">
    <text evidence="2">The sequence shown here is derived from an EMBL/GenBank/DDBJ whole genome shotgun (WGS) entry which is preliminary data.</text>
</comment>
<protein>
    <submittedName>
        <fullName evidence="2">Uncharacterized protein</fullName>
    </submittedName>
</protein>